<proteinExistence type="predicted"/>
<comment type="caution">
    <text evidence="1">The sequence shown here is derived from an EMBL/GenBank/DDBJ whole genome shotgun (WGS) entry which is preliminary data.</text>
</comment>
<organism evidence="1 2">
    <name type="scientific">Ixodes persulcatus</name>
    <name type="common">Taiga tick</name>
    <dbReference type="NCBI Taxonomy" id="34615"/>
    <lineage>
        <taxon>Eukaryota</taxon>
        <taxon>Metazoa</taxon>
        <taxon>Ecdysozoa</taxon>
        <taxon>Arthropoda</taxon>
        <taxon>Chelicerata</taxon>
        <taxon>Arachnida</taxon>
        <taxon>Acari</taxon>
        <taxon>Parasitiformes</taxon>
        <taxon>Ixodida</taxon>
        <taxon>Ixodoidea</taxon>
        <taxon>Ixodidae</taxon>
        <taxon>Ixodinae</taxon>
        <taxon>Ixodes</taxon>
    </lineage>
</organism>
<dbReference type="Proteomes" id="UP000805193">
    <property type="component" value="Unassembled WGS sequence"/>
</dbReference>
<name>A0AC60P5Q4_IXOPE</name>
<gene>
    <name evidence="1" type="ORF">HPB47_008082</name>
</gene>
<keyword evidence="2" id="KW-1185">Reference proteome</keyword>
<accession>A0AC60P5Q4</accession>
<sequence>MADDNLAPHVSNDLNLSCESVRTYGLGSSSTDDDAAGFENEDHPTLSSADWKNELPNVCGGDNCEETPRPSSSYSMDSVGDLKSDTVYSITKTATFSPSISSTIGTIRSDRRRLNRRTACKQNTEMLWDNLTALLSYIYAAFVVVFAAVVTVLRPHIYVGLHRIEINDILALQICDRALCGFFVELPDFVFFTMICVVGLAWLAFLHVDLSRLERRAVKERDREKQDTDIPMSDYVSEWSEEQGRPVTGYSYLTGRHSGSFYLKVGMTVFCCGHLIHEGLLLGKEVIGWMHGGEICADISLLVVHVVRPIFSFYQLYFLFKYSNIVINRWMVMAKFGIMHCFATTLSYWFRTIVDDAYGDVIKANKHQGPYWLPPAESERFSAAPQPISFSPAYLAPMQYLYPFTIEFDLMLAGVWFIVLQNLGKHGLKNSHKRYRSSEETTEKNLVISVDCHSANRGIFAGIVVLLASIVVMVVFYVTVLSEEHNHTGVIVYLVQEGVLLSLAFVASLLAYARIVVLDINSHPITFLDDFLLCIPLPFYFLHGMLVVIANLQTGGSWARILLQIFSVIQVVVQTPLIIDGLRRCSNSHVLRYKKPGREVVSFLIVINITMWIVYTFERKMAVRFFMGIRYYGLHAWVFVEHTTIPLMLFYRFHFFRLPGGHVEVRLRSRASSCLGYCVGSGGSPTVAQQAREQSEQLDRLVVPDARGVFDSKPHARESSAAGVHGQGRHGYPVRDHLAPEVSKGGGVGGREDGGSAAPALEDARWPRMGKRAIQN</sequence>
<protein>
    <submittedName>
        <fullName evidence="1">Uncharacterized protein</fullName>
    </submittedName>
</protein>
<evidence type="ECO:0000313" key="1">
    <source>
        <dbReference type="EMBL" id="KAG0414753.1"/>
    </source>
</evidence>
<dbReference type="EMBL" id="JABSTQ010011151">
    <property type="protein sequence ID" value="KAG0414753.1"/>
    <property type="molecule type" value="Genomic_DNA"/>
</dbReference>
<reference evidence="1 2" key="1">
    <citation type="journal article" date="2020" name="Cell">
        <title>Large-Scale Comparative Analyses of Tick Genomes Elucidate Their Genetic Diversity and Vector Capacities.</title>
        <authorList>
            <consortium name="Tick Genome and Microbiome Consortium (TIGMIC)"/>
            <person name="Jia N."/>
            <person name="Wang J."/>
            <person name="Shi W."/>
            <person name="Du L."/>
            <person name="Sun Y."/>
            <person name="Zhan W."/>
            <person name="Jiang J.F."/>
            <person name="Wang Q."/>
            <person name="Zhang B."/>
            <person name="Ji P."/>
            <person name="Bell-Sakyi L."/>
            <person name="Cui X.M."/>
            <person name="Yuan T.T."/>
            <person name="Jiang B.G."/>
            <person name="Yang W.F."/>
            <person name="Lam T.T."/>
            <person name="Chang Q.C."/>
            <person name="Ding S.J."/>
            <person name="Wang X.J."/>
            <person name="Zhu J.G."/>
            <person name="Ruan X.D."/>
            <person name="Zhao L."/>
            <person name="Wei J.T."/>
            <person name="Ye R.Z."/>
            <person name="Que T.C."/>
            <person name="Du C.H."/>
            <person name="Zhou Y.H."/>
            <person name="Cheng J.X."/>
            <person name="Dai P.F."/>
            <person name="Guo W.B."/>
            <person name="Han X.H."/>
            <person name="Huang E.J."/>
            <person name="Li L.F."/>
            <person name="Wei W."/>
            <person name="Gao Y.C."/>
            <person name="Liu J.Z."/>
            <person name="Shao H.Z."/>
            <person name="Wang X."/>
            <person name="Wang C.C."/>
            <person name="Yang T.C."/>
            <person name="Huo Q.B."/>
            <person name="Li W."/>
            <person name="Chen H.Y."/>
            <person name="Chen S.E."/>
            <person name="Zhou L.G."/>
            <person name="Ni X.B."/>
            <person name="Tian J.H."/>
            <person name="Sheng Y."/>
            <person name="Liu T."/>
            <person name="Pan Y.S."/>
            <person name="Xia L.Y."/>
            <person name="Li J."/>
            <person name="Zhao F."/>
            <person name="Cao W.C."/>
        </authorList>
    </citation>
    <scope>NUCLEOTIDE SEQUENCE [LARGE SCALE GENOMIC DNA]</scope>
    <source>
        <strain evidence="1">Iper-2018</strain>
    </source>
</reference>
<evidence type="ECO:0000313" key="2">
    <source>
        <dbReference type="Proteomes" id="UP000805193"/>
    </source>
</evidence>